<gene>
    <name evidence="2" type="ORF">CITCOLO1_LOCUS5413</name>
</gene>
<sequence length="125" mass="13802">MKKGDQSVAMYESLLGSLTLHQVSWMQKIESKFICDGSKTRDSRANQQGNVSKRPLCKHCSRRHQGSVKPKAKYATLVKVGAILLHSATKGAMEQHQAIGCNNDSTTYRGKATSTARKSFRHHSG</sequence>
<proteinExistence type="predicted"/>
<evidence type="ECO:0000313" key="2">
    <source>
        <dbReference type="EMBL" id="CAK9313685.1"/>
    </source>
</evidence>
<name>A0ABP0Y429_9ROSI</name>
<feature type="region of interest" description="Disordered" evidence="1">
    <location>
        <begin position="101"/>
        <end position="125"/>
    </location>
</feature>
<feature type="compositionally biased region" description="Polar residues" evidence="1">
    <location>
        <begin position="101"/>
        <end position="117"/>
    </location>
</feature>
<organism evidence="2 3">
    <name type="scientific">Citrullus colocynthis</name>
    <name type="common">colocynth</name>
    <dbReference type="NCBI Taxonomy" id="252529"/>
    <lineage>
        <taxon>Eukaryota</taxon>
        <taxon>Viridiplantae</taxon>
        <taxon>Streptophyta</taxon>
        <taxon>Embryophyta</taxon>
        <taxon>Tracheophyta</taxon>
        <taxon>Spermatophyta</taxon>
        <taxon>Magnoliopsida</taxon>
        <taxon>eudicotyledons</taxon>
        <taxon>Gunneridae</taxon>
        <taxon>Pentapetalae</taxon>
        <taxon>rosids</taxon>
        <taxon>fabids</taxon>
        <taxon>Cucurbitales</taxon>
        <taxon>Cucurbitaceae</taxon>
        <taxon>Benincaseae</taxon>
        <taxon>Citrullus</taxon>
    </lineage>
</organism>
<protein>
    <submittedName>
        <fullName evidence="2">Uncharacterized protein</fullName>
    </submittedName>
</protein>
<keyword evidence="3" id="KW-1185">Reference proteome</keyword>
<accession>A0ABP0Y429</accession>
<evidence type="ECO:0000256" key="1">
    <source>
        <dbReference type="SAM" id="MobiDB-lite"/>
    </source>
</evidence>
<evidence type="ECO:0000313" key="3">
    <source>
        <dbReference type="Proteomes" id="UP001642487"/>
    </source>
</evidence>
<dbReference type="EMBL" id="OZ021745">
    <property type="protein sequence ID" value="CAK9313685.1"/>
    <property type="molecule type" value="Genomic_DNA"/>
</dbReference>
<reference evidence="2 3" key="1">
    <citation type="submission" date="2024-03" db="EMBL/GenBank/DDBJ databases">
        <authorList>
            <person name="Gkanogiannis A."/>
            <person name="Becerra Lopez-Lavalle L."/>
        </authorList>
    </citation>
    <scope>NUCLEOTIDE SEQUENCE [LARGE SCALE GENOMIC DNA]</scope>
</reference>
<dbReference type="Proteomes" id="UP001642487">
    <property type="component" value="Chromosome 11"/>
</dbReference>